<evidence type="ECO:0000256" key="2">
    <source>
        <dbReference type="ARBA" id="ARBA00022723"/>
    </source>
</evidence>
<dbReference type="EMBL" id="CP123872">
    <property type="protein sequence ID" value="WND03361.1"/>
    <property type="molecule type" value="Genomic_DNA"/>
</dbReference>
<sequence>MSEKLYTGGCHCGAVKFEVMVEDVEKLIQCNCSMCRKTGYLHLFVSRDEFRLLKGEEALENYQFNTKTASHFFCKACGIKSFYIPRSHPDGYSIHAGCLEDFDLDSVQIEPFDGGNWEDNVDSIR</sequence>
<dbReference type="PANTHER" id="PTHR28620">
    <property type="entry name" value="CENTROMERE PROTEIN V"/>
    <property type="match status" value="1"/>
</dbReference>
<dbReference type="PROSITE" id="PS51891">
    <property type="entry name" value="CENP_V_GFA"/>
    <property type="match status" value="1"/>
</dbReference>
<proteinExistence type="inferred from homology"/>
<dbReference type="RefSeq" id="WP_310799214.1">
    <property type="nucleotide sequence ID" value="NZ_CP123872.1"/>
</dbReference>
<dbReference type="KEGG" id="tmk:QGN29_03120"/>
<dbReference type="PANTHER" id="PTHR28620:SF1">
    <property type="entry name" value="CENP-V_GFA DOMAIN-CONTAINING PROTEIN"/>
    <property type="match status" value="1"/>
</dbReference>
<accession>A0AA52EEK6</accession>
<evidence type="ECO:0000313" key="5">
    <source>
        <dbReference type="EMBL" id="WND03361.1"/>
    </source>
</evidence>
<dbReference type="AlphaFoldDB" id="A0AA52EEK6"/>
<dbReference type="Gene3D" id="2.170.150.70">
    <property type="match status" value="1"/>
</dbReference>
<dbReference type="Proteomes" id="UP001268683">
    <property type="component" value="Chromosome"/>
</dbReference>
<reference evidence="5" key="1">
    <citation type="submission" date="2023-04" db="EMBL/GenBank/DDBJ databases">
        <title>Complete genome sequence of Temperatibacter marinus.</title>
        <authorList>
            <person name="Rong J.-C."/>
            <person name="Yi M.-L."/>
            <person name="Zhao Q."/>
        </authorList>
    </citation>
    <scope>NUCLEOTIDE SEQUENCE</scope>
    <source>
        <strain evidence="5">NBRC 110045</strain>
    </source>
</reference>
<dbReference type="GO" id="GO:0046872">
    <property type="term" value="F:metal ion binding"/>
    <property type="evidence" value="ECO:0007669"/>
    <property type="project" value="UniProtKB-KW"/>
</dbReference>
<gene>
    <name evidence="5" type="ORF">QGN29_03120</name>
</gene>
<evidence type="ECO:0000313" key="6">
    <source>
        <dbReference type="Proteomes" id="UP001268683"/>
    </source>
</evidence>
<name>A0AA52EEK6_9PROT</name>
<protein>
    <submittedName>
        <fullName evidence="5">GFA family protein</fullName>
    </submittedName>
</protein>
<keyword evidence="2" id="KW-0479">Metal-binding</keyword>
<dbReference type="InterPro" id="IPR052355">
    <property type="entry name" value="CENP-V-like"/>
</dbReference>
<dbReference type="GO" id="GO:0016846">
    <property type="term" value="F:carbon-sulfur lyase activity"/>
    <property type="evidence" value="ECO:0007669"/>
    <property type="project" value="InterPro"/>
</dbReference>
<evidence type="ECO:0000256" key="1">
    <source>
        <dbReference type="ARBA" id="ARBA00005495"/>
    </source>
</evidence>
<dbReference type="Pfam" id="PF04828">
    <property type="entry name" value="GFA"/>
    <property type="match status" value="1"/>
</dbReference>
<comment type="similarity">
    <text evidence="1">Belongs to the Gfa family.</text>
</comment>
<evidence type="ECO:0000256" key="3">
    <source>
        <dbReference type="ARBA" id="ARBA00022833"/>
    </source>
</evidence>
<organism evidence="5 6">
    <name type="scientific">Temperatibacter marinus</name>
    <dbReference type="NCBI Taxonomy" id="1456591"/>
    <lineage>
        <taxon>Bacteria</taxon>
        <taxon>Pseudomonadati</taxon>
        <taxon>Pseudomonadota</taxon>
        <taxon>Alphaproteobacteria</taxon>
        <taxon>Kordiimonadales</taxon>
        <taxon>Temperatibacteraceae</taxon>
        <taxon>Temperatibacter</taxon>
    </lineage>
</organism>
<evidence type="ECO:0000259" key="4">
    <source>
        <dbReference type="PROSITE" id="PS51891"/>
    </source>
</evidence>
<dbReference type="SUPFAM" id="SSF51316">
    <property type="entry name" value="Mss4-like"/>
    <property type="match status" value="1"/>
</dbReference>
<dbReference type="InterPro" id="IPR011057">
    <property type="entry name" value="Mss4-like_sf"/>
</dbReference>
<keyword evidence="3" id="KW-0862">Zinc</keyword>
<keyword evidence="6" id="KW-1185">Reference proteome</keyword>
<feature type="domain" description="CENP-V/GFA" evidence="4">
    <location>
        <begin position="6"/>
        <end position="118"/>
    </location>
</feature>
<dbReference type="InterPro" id="IPR006913">
    <property type="entry name" value="CENP-V/GFA"/>
</dbReference>